<feature type="compositionally biased region" description="Basic and acidic residues" evidence="1">
    <location>
        <begin position="1356"/>
        <end position="1373"/>
    </location>
</feature>
<keyword evidence="3" id="KW-1185">Reference proteome</keyword>
<feature type="region of interest" description="Disordered" evidence="1">
    <location>
        <begin position="531"/>
        <end position="614"/>
    </location>
</feature>
<feature type="compositionally biased region" description="Polar residues" evidence="1">
    <location>
        <begin position="1127"/>
        <end position="1152"/>
    </location>
</feature>
<feature type="compositionally biased region" description="Polar residues" evidence="1">
    <location>
        <begin position="25"/>
        <end position="39"/>
    </location>
</feature>
<evidence type="ECO:0000313" key="2">
    <source>
        <dbReference type="EMBL" id="KAG2211439.1"/>
    </source>
</evidence>
<feature type="compositionally biased region" description="Basic and acidic residues" evidence="1">
    <location>
        <begin position="1000"/>
        <end position="1012"/>
    </location>
</feature>
<feature type="compositionally biased region" description="Polar residues" evidence="1">
    <location>
        <begin position="504"/>
        <end position="515"/>
    </location>
</feature>
<feature type="region of interest" description="Disordered" evidence="1">
    <location>
        <begin position="292"/>
        <end position="337"/>
    </location>
</feature>
<feature type="compositionally biased region" description="Basic and acidic residues" evidence="1">
    <location>
        <begin position="865"/>
        <end position="874"/>
    </location>
</feature>
<feature type="compositionally biased region" description="Polar residues" evidence="1">
    <location>
        <begin position="308"/>
        <end position="319"/>
    </location>
</feature>
<evidence type="ECO:0000256" key="1">
    <source>
        <dbReference type="SAM" id="MobiDB-lite"/>
    </source>
</evidence>
<feature type="region of interest" description="Disordered" evidence="1">
    <location>
        <begin position="893"/>
        <end position="933"/>
    </location>
</feature>
<evidence type="ECO:0000313" key="3">
    <source>
        <dbReference type="Proteomes" id="UP000650833"/>
    </source>
</evidence>
<feature type="compositionally biased region" description="Polar residues" evidence="1">
    <location>
        <begin position="984"/>
        <end position="999"/>
    </location>
</feature>
<feature type="region of interest" description="Disordered" evidence="1">
    <location>
        <begin position="382"/>
        <end position="408"/>
    </location>
</feature>
<feature type="compositionally biased region" description="Basic and acidic residues" evidence="1">
    <location>
        <begin position="1197"/>
        <end position="1207"/>
    </location>
</feature>
<feature type="region of interest" description="Disordered" evidence="1">
    <location>
        <begin position="1"/>
        <end position="69"/>
    </location>
</feature>
<feature type="region of interest" description="Disordered" evidence="1">
    <location>
        <begin position="82"/>
        <end position="200"/>
    </location>
</feature>
<feature type="region of interest" description="Disordered" evidence="1">
    <location>
        <begin position="1400"/>
        <end position="1421"/>
    </location>
</feature>
<feature type="compositionally biased region" description="Basic and acidic residues" evidence="1">
    <location>
        <begin position="1237"/>
        <end position="1251"/>
    </location>
</feature>
<feature type="compositionally biased region" description="Polar residues" evidence="1">
    <location>
        <begin position="232"/>
        <end position="244"/>
    </location>
</feature>
<feature type="region of interest" description="Disordered" evidence="1">
    <location>
        <begin position="847"/>
        <end position="874"/>
    </location>
</feature>
<sequence length="1421" mass="151781">MVKWNPATMFNSHNNENQDIEIDNGNRSNNDTALSNNQNREQESAHIGQTSNNAETQREPTNVFPSDFGGYILHPENKFTQSSDFVHGSDDMVTHKKPLESKKNDVISPPGYASKPELTHDEDISFFGDSNTTEPYAKSRSTLDQASLHRGSITTLPSAGNQRRGSAHSSGRRESLDNERRGSNHQRGVPISGLGGVHAPESATSTAANVNVPIGGSALPMDKKVSALPSDKLNSIDDSNQSKGSTDRKNSLSGMASAAVTGAAAVATGAAAAATGAAAALLGTNGHQYFNRTDQTNSKMPSAWPGTPKQSASDTQNSGGYILRNDSTKKDATNCTHEPSIHGQTPCFYTKDNICDEIHDFKPHCENVREPSIHGQNPSYYCEKEQSGVDPRSSIKSPAITNNDLTQPESINCNPINAHSSNDFNFKGVQDSKGIDSCAITAESSQFDSHHKAHAIAIGTASTIGTGAGIAAFNREPIDAEAIRRHSLDHTKEGIQNKEILNNEPASSQTDNSQKFGDDYILKNNQARSLSTDSGLHGVKESKNIDSNSATGNDFTSNSGFNQSTKYTGIPANELTQPSKRSDLDKVTLDEGQVPKNTDTTSTPSNAMSSGQIDRDTTYSIADAKSNNITDVYHNDTQGATSNRITPDSPSGNYEENNTQEVNKSTPRDFAPEVVTPQYQQTPKESVNDSSKSNAIKGAVAGGGVGAALSGLLGSHNKSNSQSNYSSGSPVSSSASRHKHVDTPDSNDINAIYQTNAQNVHADQITKTNPIFDSERNNLDDVYRTNAQGVTSDKVFDRGHTPTTAKYENDIRDVYRTNAEGTTQDLITPSNPTVTYDTNDIRDVYRTTPRNMTPEGSTPRYAGTPRHESTHNHDNLLASGGIAAAVGGILGVHHQSHGKNKSDESSAVNDKTLSNASPDVSNKSTQLQTDKLPVDHTANQKALNDTPIDSKAHLQQFHNVNNRTDQELHHDKLPLGYYVDQEPINNNVMGNNSHPQQMHSADRQVPKDRANDSLHPQTGSTGPAPIIAGNTANSNLPGNLQEAPRSSAGNTQESTRDFASDSLHPQTGSTGPAPIIAGNTANSNLPGNLQEAPRSSTGNTQESTKDPTSDSHHPQTGSTGPAPVIAGSTTEPSNAQKTQATSTNDNRNLQTLGSVGSAPIIAGATGAPVPGNIDRSKGSFSSTRAITDNIIPSGGARTDEVKDRSLERQNQINNTNEPKRKTSLTEGIKSAFRRMSLKSDKKPSKDGRRMSAAEAFKNQTLTHDGKSNSAPAGTETTGTSATDPSVPSHQIQQQQQPTAGFIINNGEITNAESSTAGDSVNQNYARVPGVYSLKPAGTVNVADDGKINFVKLNEEANMNEHSKSNLPEDKSEQRQGSIQNTVGKVVGNQNMQNKEVLSQVPGKDKINTYNVHPPPTNLNNL</sequence>
<feature type="region of interest" description="Disordered" evidence="1">
    <location>
        <begin position="229"/>
        <end position="251"/>
    </location>
</feature>
<feature type="compositionally biased region" description="Polar residues" evidence="1">
    <location>
        <begin position="1257"/>
        <end position="1289"/>
    </location>
</feature>
<feature type="region of interest" description="Disordered" evidence="1">
    <location>
        <begin position="713"/>
        <end position="747"/>
    </location>
</feature>
<feature type="compositionally biased region" description="Polar residues" evidence="1">
    <location>
        <begin position="8"/>
        <end position="17"/>
    </location>
</feature>
<feature type="compositionally biased region" description="Polar residues" evidence="1">
    <location>
        <begin position="905"/>
        <end position="929"/>
    </location>
</feature>
<feature type="compositionally biased region" description="Low complexity" evidence="1">
    <location>
        <begin position="713"/>
        <end position="735"/>
    </location>
</feature>
<protein>
    <submittedName>
        <fullName evidence="2">Uncharacterized protein</fullName>
    </submittedName>
</protein>
<feature type="compositionally biased region" description="Polar residues" evidence="1">
    <location>
        <begin position="632"/>
        <end position="665"/>
    </location>
</feature>
<feature type="compositionally biased region" description="Basic and acidic residues" evidence="1">
    <location>
        <begin position="1103"/>
        <end position="1113"/>
    </location>
</feature>
<dbReference type="OrthoDB" id="2278319at2759"/>
<gene>
    <name evidence="2" type="ORF">INT46_004727</name>
</gene>
<feature type="compositionally biased region" description="Basic and acidic residues" evidence="1">
    <location>
        <begin position="87"/>
        <end position="105"/>
    </location>
</feature>
<feature type="region of interest" description="Disordered" evidence="1">
    <location>
        <begin position="1165"/>
        <end position="1295"/>
    </location>
</feature>
<dbReference type="EMBL" id="JAEPRC010000066">
    <property type="protein sequence ID" value="KAG2211439.1"/>
    <property type="molecule type" value="Genomic_DNA"/>
</dbReference>
<feature type="region of interest" description="Disordered" evidence="1">
    <location>
        <begin position="632"/>
        <end position="669"/>
    </location>
</feature>
<feature type="region of interest" description="Disordered" evidence="1">
    <location>
        <begin position="984"/>
        <end position="1152"/>
    </location>
</feature>
<feature type="compositionally biased region" description="Polar residues" evidence="1">
    <location>
        <begin position="128"/>
        <end position="145"/>
    </location>
</feature>
<feature type="compositionally biased region" description="Polar residues" evidence="1">
    <location>
        <begin position="545"/>
        <end position="567"/>
    </location>
</feature>
<feature type="compositionally biased region" description="Polar residues" evidence="1">
    <location>
        <begin position="152"/>
        <end position="169"/>
    </location>
</feature>
<name>A0A8H7RHA0_9FUNG</name>
<feature type="compositionally biased region" description="Basic and acidic residues" evidence="1">
    <location>
        <begin position="580"/>
        <end position="589"/>
    </location>
</feature>
<feature type="compositionally biased region" description="Polar residues" evidence="1">
    <location>
        <begin position="595"/>
        <end position="612"/>
    </location>
</feature>
<reference evidence="2" key="1">
    <citation type="submission" date="2020-12" db="EMBL/GenBank/DDBJ databases">
        <title>Metabolic potential, ecology and presence of endohyphal bacteria is reflected in genomic diversity of Mucoromycotina.</title>
        <authorList>
            <person name="Muszewska A."/>
            <person name="Okrasinska A."/>
            <person name="Steczkiewicz K."/>
            <person name="Drgas O."/>
            <person name="Orlowska M."/>
            <person name="Perlinska-Lenart U."/>
            <person name="Aleksandrzak-Piekarczyk T."/>
            <person name="Szatraj K."/>
            <person name="Zielenkiewicz U."/>
            <person name="Pilsyk S."/>
            <person name="Malc E."/>
            <person name="Mieczkowski P."/>
            <person name="Kruszewska J.S."/>
            <person name="Biernat P."/>
            <person name="Pawlowska J."/>
        </authorList>
    </citation>
    <scope>NUCLEOTIDE SEQUENCE</scope>
    <source>
        <strain evidence="2">CBS 226.32</strain>
    </source>
</reference>
<feature type="compositionally biased region" description="Polar residues" evidence="1">
    <location>
        <begin position="47"/>
        <end position="64"/>
    </location>
</feature>
<feature type="region of interest" description="Disordered" evidence="1">
    <location>
        <begin position="488"/>
        <end position="517"/>
    </location>
</feature>
<comment type="caution">
    <text evidence="2">The sequence shown here is derived from an EMBL/GenBank/DDBJ whole genome shotgun (WGS) entry which is preliminary data.</text>
</comment>
<feature type="compositionally biased region" description="Polar residues" evidence="1">
    <location>
        <begin position="394"/>
        <end position="408"/>
    </location>
</feature>
<dbReference type="Proteomes" id="UP000650833">
    <property type="component" value="Unassembled WGS sequence"/>
</dbReference>
<feature type="compositionally biased region" description="Pro residues" evidence="1">
    <location>
        <begin position="1412"/>
        <end position="1421"/>
    </location>
</feature>
<feature type="compositionally biased region" description="Polar residues" evidence="1">
    <location>
        <begin position="1079"/>
        <end position="1102"/>
    </location>
</feature>
<feature type="compositionally biased region" description="Basic and acidic residues" evidence="1">
    <location>
        <begin position="171"/>
        <end position="182"/>
    </location>
</feature>
<organism evidence="2 3">
    <name type="scientific">Mucor plumbeus</name>
    <dbReference type="NCBI Taxonomy" id="97098"/>
    <lineage>
        <taxon>Eukaryota</taxon>
        <taxon>Fungi</taxon>
        <taxon>Fungi incertae sedis</taxon>
        <taxon>Mucoromycota</taxon>
        <taxon>Mucoromycotina</taxon>
        <taxon>Mucoromycetes</taxon>
        <taxon>Mucorales</taxon>
        <taxon>Mucorineae</taxon>
        <taxon>Mucoraceae</taxon>
        <taxon>Mucor</taxon>
    </lineage>
</organism>
<proteinExistence type="predicted"/>
<accession>A0A8H7RHA0</accession>
<feature type="region of interest" description="Disordered" evidence="1">
    <location>
        <begin position="1356"/>
        <end position="1376"/>
    </location>
</feature>